<dbReference type="STRING" id="1353528.DT23_17970"/>
<evidence type="ECO:0008006" key="3">
    <source>
        <dbReference type="Google" id="ProtNLM"/>
    </source>
</evidence>
<dbReference type="OrthoDB" id="7285062at2"/>
<comment type="caution">
    <text evidence="1">The sequence shown here is derived from an EMBL/GenBank/DDBJ whole genome shotgun (WGS) entry which is preliminary data.</text>
</comment>
<name>A0A074K0L9_9RHOB</name>
<dbReference type="InterPro" id="IPR008948">
    <property type="entry name" value="L-Aspartase-like"/>
</dbReference>
<dbReference type="EMBL" id="AUNB01000054">
    <property type="protein sequence ID" value="KEO55102.1"/>
    <property type="molecule type" value="Genomic_DNA"/>
</dbReference>
<sequence length="511" mass="55376">MLKKNNEITLDGRSLTLGQLEALSNQNMRIARAAHTFDAVKSARSAVEVTMSSGTTAYGVTTSVGAFKDCKVTDEVELEFNQRLLRAHFFAIGEPIRPEIVRAAIAVRVNSALTGQAGVQPDLLDALINIYHADVIPEVRPLGSLGCADLGLMGQIGAALIGEGYAYYDGIRMPAKEALNKAGLKPYTPKSKEGLSLVSSNATSVASASLLLGKAFRLFYLSVAVLGASSAGFAASRQPWRSAAYHKDGLTPNLAQFALDSFAKDCWTDPKRVHDPLSFRCSMQVHGTMLETLVYTGQIARETINSSDDNPIVLDGELITSGHSLPQRLTLALETLLLNVAHLSRSSLNRVLALGKRELTGLSRNLTPRDGAVLAFGPPVKQAVDLFASIIDQSSPASLVNVTVADGMEDEETFLPLVTRKLEAQLDYWGKLLAHEAFVARQAVYLRGEEPLLKGLAGEVIACLSNELPPIDDDRLYSDDFIAAERLLTDMDWIEDMAAKYPFPTWEEGRT</sequence>
<dbReference type="PANTHER" id="PTHR10362">
    <property type="entry name" value="HISTIDINE AMMONIA-LYASE"/>
    <property type="match status" value="1"/>
</dbReference>
<organism evidence="1 2">
    <name type="scientific">Thioclava indica</name>
    <dbReference type="NCBI Taxonomy" id="1353528"/>
    <lineage>
        <taxon>Bacteria</taxon>
        <taxon>Pseudomonadati</taxon>
        <taxon>Pseudomonadota</taxon>
        <taxon>Alphaproteobacteria</taxon>
        <taxon>Rhodobacterales</taxon>
        <taxon>Paracoccaceae</taxon>
        <taxon>Thioclava</taxon>
    </lineage>
</organism>
<dbReference type="AlphaFoldDB" id="A0A074K0L9"/>
<dbReference type="InterPro" id="IPR024083">
    <property type="entry name" value="Fumarase/histidase_N"/>
</dbReference>
<dbReference type="Pfam" id="PF00221">
    <property type="entry name" value="Lyase_aromatic"/>
    <property type="match status" value="1"/>
</dbReference>
<evidence type="ECO:0000313" key="2">
    <source>
        <dbReference type="Proteomes" id="UP000027471"/>
    </source>
</evidence>
<reference evidence="1 2" key="1">
    <citation type="journal article" date="2015" name="Antonie Van Leeuwenhoek">
        <title>Thioclava indica sp. nov., isolated from surface seawater of the Indian Ocean.</title>
        <authorList>
            <person name="Liu Y."/>
            <person name="Lai Q."/>
            <person name="Du J."/>
            <person name="Xu H."/>
            <person name="Jiang L."/>
            <person name="Shao Z."/>
        </authorList>
    </citation>
    <scope>NUCLEOTIDE SEQUENCE [LARGE SCALE GENOMIC DNA]</scope>
    <source>
        <strain evidence="1 2">DT23-4</strain>
    </source>
</reference>
<dbReference type="Proteomes" id="UP000027471">
    <property type="component" value="Unassembled WGS sequence"/>
</dbReference>
<evidence type="ECO:0000313" key="1">
    <source>
        <dbReference type="EMBL" id="KEO55102.1"/>
    </source>
</evidence>
<keyword evidence="2" id="KW-1185">Reference proteome</keyword>
<proteinExistence type="predicted"/>
<dbReference type="eggNOG" id="COG2986">
    <property type="taxonomic scope" value="Bacteria"/>
</dbReference>
<accession>A0A074K0L9</accession>
<protein>
    <recommendedName>
        <fullName evidence="3">Histidine ammonia-lyase</fullName>
    </recommendedName>
</protein>
<dbReference type="RefSeq" id="WP_051697331.1">
    <property type="nucleotide sequence ID" value="NZ_AUNB01000054.1"/>
</dbReference>
<dbReference type="GO" id="GO:0016841">
    <property type="term" value="F:ammonia-lyase activity"/>
    <property type="evidence" value="ECO:0007669"/>
    <property type="project" value="UniProtKB-ARBA"/>
</dbReference>
<gene>
    <name evidence="1" type="ORF">DT23_17970</name>
</gene>
<dbReference type="Gene3D" id="1.20.200.10">
    <property type="entry name" value="Fumarase/aspartase (Central domain)"/>
    <property type="match status" value="1"/>
</dbReference>
<dbReference type="SUPFAM" id="SSF48557">
    <property type="entry name" value="L-aspartase-like"/>
    <property type="match status" value="1"/>
</dbReference>
<dbReference type="Gene3D" id="1.10.275.10">
    <property type="entry name" value="Fumarase/aspartase (N-terminal domain)"/>
    <property type="match status" value="1"/>
</dbReference>
<dbReference type="InterPro" id="IPR001106">
    <property type="entry name" value="Aromatic_Lyase"/>
</dbReference>